<dbReference type="Gramene" id="Ma04_t19680.1">
    <property type="protein sequence ID" value="Ma04_p19680.1"/>
    <property type="gene ID" value="Ma04_g19680"/>
</dbReference>
<dbReference type="EnsemblPlants" id="Ma04_t19680.1">
    <property type="protein sequence ID" value="Ma04_p19680.1"/>
    <property type="gene ID" value="Ma04_g19680"/>
</dbReference>
<sequence>MLHCCGSKRFAREMAFACRFADVHHALRVARDIWFNKVDVAGWLEAVSAHLAIGATSPPSPSGARKSNPLRWLLPPIPSCR</sequence>
<dbReference type="Gene3D" id="1.10.3330.10">
    <property type="entry name" value="Oxo-4-hydroxy-4-carboxy-5-ureidoimidazoline decarboxylase"/>
    <property type="match status" value="1"/>
</dbReference>
<keyword evidence="3" id="KW-1185">Reference proteome</keyword>
<name>A0A804IRK7_MUSAM</name>
<dbReference type="AlphaFoldDB" id="A0A804IRK7"/>
<proteinExistence type="predicted"/>
<dbReference type="Proteomes" id="UP000012960">
    <property type="component" value="Unplaced"/>
</dbReference>
<evidence type="ECO:0000313" key="1">
    <source>
        <dbReference type="EMBL" id="CAG1842773.1"/>
    </source>
</evidence>
<evidence type="ECO:0000313" key="2">
    <source>
        <dbReference type="EnsemblPlants" id="Ma04_p19680.1"/>
    </source>
</evidence>
<reference evidence="2" key="2">
    <citation type="submission" date="2021-05" db="UniProtKB">
        <authorList>
            <consortium name="EnsemblPlants"/>
        </authorList>
    </citation>
    <scope>IDENTIFICATION</scope>
    <source>
        <strain evidence="2">subsp. malaccensis</strain>
    </source>
</reference>
<dbReference type="InterPro" id="IPR036778">
    <property type="entry name" value="OHCU_decarboxylase_sf"/>
</dbReference>
<dbReference type="EMBL" id="HG996469">
    <property type="protein sequence ID" value="CAG1842773.1"/>
    <property type="molecule type" value="Genomic_DNA"/>
</dbReference>
<reference evidence="1" key="1">
    <citation type="submission" date="2021-03" db="EMBL/GenBank/DDBJ databases">
        <authorList>
            <consortium name="Genoscope - CEA"/>
            <person name="William W."/>
        </authorList>
    </citation>
    <scope>NUCLEOTIDE SEQUENCE</scope>
    <source>
        <strain evidence="1">Doubled-haploid Pahang</strain>
    </source>
</reference>
<accession>A0A804IRK7</accession>
<evidence type="ECO:0000313" key="3">
    <source>
        <dbReference type="Proteomes" id="UP000012960"/>
    </source>
</evidence>
<organism evidence="2 3">
    <name type="scientific">Musa acuminata subsp. malaccensis</name>
    <name type="common">Wild banana</name>
    <name type="synonym">Musa malaccensis</name>
    <dbReference type="NCBI Taxonomy" id="214687"/>
    <lineage>
        <taxon>Eukaryota</taxon>
        <taxon>Viridiplantae</taxon>
        <taxon>Streptophyta</taxon>
        <taxon>Embryophyta</taxon>
        <taxon>Tracheophyta</taxon>
        <taxon>Spermatophyta</taxon>
        <taxon>Magnoliopsida</taxon>
        <taxon>Liliopsida</taxon>
        <taxon>Zingiberales</taxon>
        <taxon>Musaceae</taxon>
        <taxon>Musa</taxon>
    </lineage>
</organism>
<dbReference type="InParanoid" id="A0A804IRK7"/>
<gene>
    <name evidence="1" type="ORF">GSMUA_125680.1</name>
</gene>
<protein>
    <submittedName>
        <fullName evidence="1">(wild Malaysian banana) hypothetical protein</fullName>
    </submittedName>
</protein>